<dbReference type="Gramene" id="PRQ38542">
    <property type="protein sequence ID" value="PRQ38542"/>
    <property type="gene ID" value="RchiOBHm_Chr4g0415111"/>
</dbReference>
<accession>A0A2P6QWH0</accession>
<evidence type="ECO:0000313" key="5">
    <source>
        <dbReference type="EMBL" id="PRQ38542.1"/>
    </source>
</evidence>
<dbReference type="Proteomes" id="UP000238479">
    <property type="component" value="Chromosome 4"/>
</dbReference>
<reference evidence="5 6" key="1">
    <citation type="journal article" date="2018" name="Nat. Genet.">
        <title>The Rosa genome provides new insights in the design of modern roses.</title>
        <authorList>
            <person name="Bendahmane M."/>
        </authorList>
    </citation>
    <scope>NUCLEOTIDE SEQUENCE [LARGE SCALE GENOMIC DNA]</scope>
    <source>
        <strain evidence="6">cv. Old Blush</strain>
    </source>
</reference>
<comment type="caution">
    <text evidence="5">The sequence shown here is derived from an EMBL/GenBank/DDBJ whole genome shotgun (WGS) entry which is preliminary data.</text>
</comment>
<dbReference type="SMART" id="SM00212">
    <property type="entry name" value="UBCc"/>
    <property type="match status" value="1"/>
</dbReference>
<dbReference type="EC" id="6.2.1.45" evidence="5"/>
<gene>
    <name evidence="5" type="ORF">RchiOBHm_Chr4g0415111</name>
</gene>
<dbReference type="EMBL" id="PDCK01000042">
    <property type="protein sequence ID" value="PRQ38542.1"/>
    <property type="molecule type" value="Genomic_DNA"/>
</dbReference>
<name>A0A2P6QWH0_ROSCH</name>
<keyword evidence="5" id="KW-0012">Acyltransferase</keyword>
<evidence type="ECO:0000259" key="4">
    <source>
        <dbReference type="PROSITE" id="PS50127"/>
    </source>
</evidence>
<dbReference type="InterPro" id="IPR000608">
    <property type="entry name" value="UBC"/>
</dbReference>
<sequence>MTEPTFKQFDIVSDHSDHNYSKEEKQGQGKKNNKSGDGDCFTNSGSTVYKKIMREWKILENGLPDTIYVRVYEKRVDLMRAVIVGAAGTPYHDGLYFFDIKFPTNYPNRPPQVHYRSHGLSTNEHLGVNGHICLSLLNTWIGWGKERWVPSQSTILQVLVSIQAFALNAKAEYLSDNEVAFINKCISTVYLLRNPPKNFEGFIAGHFRSKAPDILRAYIAYANGRVLVGHYNNETEVACLTAENNSRYYVPETFKDRMEELYPVLVQAFKKNGFSAEDWVEEDLIVERKPLKPFSWHARKCFLACLPCLPWVANDDDDDDRDESLLTSKGKLD</sequence>
<dbReference type="OrthoDB" id="47801at2759"/>
<feature type="domain" description="UBC core" evidence="4">
    <location>
        <begin position="47"/>
        <end position="203"/>
    </location>
</feature>
<evidence type="ECO:0000313" key="6">
    <source>
        <dbReference type="Proteomes" id="UP000238479"/>
    </source>
</evidence>
<feature type="compositionally biased region" description="Basic and acidic residues" evidence="3">
    <location>
        <begin position="13"/>
        <end position="27"/>
    </location>
</feature>
<dbReference type="PANTHER" id="PTHR46116:SF19">
    <property type="entry name" value="UBIQUITIN-CONJUGATING ENZYME FAMILY PROTEIN"/>
    <property type="match status" value="1"/>
</dbReference>
<dbReference type="Pfam" id="PF00179">
    <property type="entry name" value="UQ_con"/>
    <property type="match status" value="1"/>
</dbReference>
<keyword evidence="5" id="KW-0436">Ligase</keyword>
<keyword evidence="2" id="KW-0833">Ubl conjugation pathway</keyword>
<dbReference type="EC" id="2.3.2.-" evidence="5"/>
<dbReference type="GO" id="GO:0061631">
    <property type="term" value="F:ubiquitin conjugating enzyme activity"/>
    <property type="evidence" value="ECO:0007669"/>
    <property type="project" value="TreeGrafter"/>
</dbReference>
<dbReference type="PANTHER" id="PTHR46116">
    <property type="entry name" value="(E3-INDEPENDENT) E2 UBIQUITIN-CONJUGATING ENZYME"/>
    <property type="match status" value="1"/>
</dbReference>
<dbReference type="InterPro" id="IPR016135">
    <property type="entry name" value="UBQ-conjugating_enzyme/RWD"/>
</dbReference>
<dbReference type="AlphaFoldDB" id="A0A2P6QWH0"/>
<proteinExistence type="predicted"/>
<dbReference type="PROSITE" id="PS50127">
    <property type="entry name" value="UBC_2"/>
    <property type="match status" value="1"/>
</dbReference>
<evidence type="ECO:0000256" key="2">
    <source>
        <dbReference type="ARBA" id="ARBA00022786"/>
    </source>
</evidence>
<protein>
    <submittedName>
        <fullName evidence="5">Putative aminoacyltransferase, E1 ubiquitin-activating enzyme</fullName>
        <ecNumber evidence="5">2.3.2.-</ecNumber>
        <ecNumber evidence="5">6.2.1.45</ecNumber>
    </submittedName>
</protein>
<dbReference type="Gene3D" id="3.10.110.10">
    <property type="entry name" value="Ubiquitin Conjugating Enzyme"/>
    <property type="match status" value="1"/>
</dbReference>
<dbReference type="OMA" id="FNDFWSE"/>
<evidence type="ECO:0000256" key="1">
    <source>
        <dbReference type="ARBA" id="ARBA00022679"/>
    </source>
</evidence>
<keyword evidence="1 5" id="KW-0808">Transferase</keyword>
<feature type="region of interest" description="Disordered" evidence="3">
    <location>
        <begin position="13"/>
        <end position="39"/>
    </location>
</feature>
<organism evidence="5 6">
    <name type="scientific">Rosa chinensis</name>
    <name type="common">China rose</name>
    <dbReference type="NCBI Taxonomy" id="74649"/>
    <lineage>
        <taxon>Eukaryota</taxon>
        <taxon>Viridiplantae</taxon>
        <taxon>Streptophyta</taxon>
        <taxon>Embryophyta</taxon>
        <taxon>Tracheophyta</taxon>
        <taxon>Spermatophyta</taxon>
        <taxon>Magnoliopsida</taxon>
        <taxon>eudicotyledons</taxon>
        <taxon>Gunneridae</taxon>
        <taxon>Pentapetalae</taxon>
        <taxon>rosids</taxon>
        <taxon>fabids</taxon>
        <taxon>Rosales</taxon>
        <taxon>Rosaceae</taxon>
        <taxon>Rosoideae</taxon>
        <taxon>Rosoideae incertae sedis</taxon>
        <taxon>Rosa</taxon>
    </lineage>
</organism>
<dbReference type="SUPFAM" id="SSF54495">
    <property type="entry name" value="UBC-like"/>
    <property type="match status" value="1"/>
</dbReference>
<dbReference type="GO" id="GO:0004839">
    <property type="term" value="F:ubiquitin activating enzyme activity"/>
    <property type="evidence" value="ECO:0007669"/>
    <property type="project" value="UniProtKB-EC"/>
</dbReference>
<keyword evidence="6" id="KW-1185">Reference proteome</keyword>
<evidence type="ECO:0000256" key="3">
    <source>
        <dbReference type="SAM" id="MobiDB-lite"/>
    </source>
</evidence>
<dbReference type="STRING" id="74649.A0A2P6QWH0"/>